<evidence type="ECO:0000313" key="2">
    <source>
        <dbReference type="Proteomes" id="UP001320706"/>
    </source>
</evidence>
<evidence type="ECO:0000313" key="1">
    <source>
        <dbReference type="EMBL" id="KAK8204351.1"/>
    </source>
</evidence>
<reference evidence="1" key="1">
    <citation type="submission" date="2024-02" db="EMBL/GenBank/DDBJ databases">
        <title>Metagenome Assembled Genome of Zalaria obscura JY119.</title>
        <authorList>
            <person name="Vighnesh L."/>
            <person name="Jagadeeshwari U."/>
            <person name="Venkata Ramana C."/>
            <person name="Sasikala C."/>
        </authorList>
    </citation>
    <scope>NUCLEOTIDE SEQUENCE</scope>
    <source>
        <strain evidence="1">JY119</strain>
    </source>
</reference>
<sequence length="257" mass="27999">MSGTPGSDPPQRAEDDWSGISDPAERRRVQNKMAQRRFREKAKQEKEDAEREAQNQRQANAVYNPPDLKSLGQDEGLSGLPWGSIPPKLFPASTVQETKKSHSSESSTTRESGSKVRARRVGAYRSPKSAATGHSATSKPRFNKYVGTFTKDSLAGLEKCKAAVDECTCRCDALGWPVSSFRFRMIGGLSEANLYAQLELHPQPSCTTFTRTETTAHALSTQENPTPGAVTMISAAVSGPGRRDLRLRGPTPLHAQA</sequence>
<dbReference type="Proteomes" id="UP001320706">
    <property type="component" value="Unassembled WGS sequence"/>
</dbReference>
<proteinExistence type="predicted"/>
<dbReference type="EMBL" id="JAMKPW020000028">
    <property type="protein sequence ID" value="KAK8204351.1"/>
    <property type="molecule type" value="Genomic_DNA"/>
</dbReference>
<comment type="caution">
    <text evidence="1">The sequence shown here is derived from an EMBL/GenBank/DDBJ whole genome shotgun (WGS) entry which is preliminary data.</text>
</comment>
<keyword evidence="2" id="KW-1185">Reference proteome</keyword>
<name>A0ACC3SAK5_9PEZI</name>
<gene>
    <name evidence="1" type="ORF">M8818_005196</name>
</gene>
<protein>
    <submittedName>
        <fullName evidence="1">Uncharacterized protein</fullName>
    </submittedName>
</protein>
<organism evidence="1 2">
    <name type="scientific">Zalaria obscura</name>
    <dbReference type="NCBI Taxonomy" id="2024903"/>
    <lineage>
        <taxon>Eukaryota</taxon>
        <taxon>Fungi</taxon>
        <taxon>Dikarya</taxon>
        <taxon>Ascomycota</taxon>
        <taxon>Pezizomycotina</taxon>
        <taxon>Dothideomycetes</taxon>
        <taxon>Dothideomycetidae</taxon>
        <taxon>Dothideales</taxon>
        <taxon>Zalariaceae</taxon>
        <taxon>Zalaria</taxon>
    </lineage>
</organism>
<accession>A0ACC3SAK5</accession>